<feature type="compositionally biased region" description="Low complexity" evidence="6">
    <location>
        <begin position="1"/>
        <end position="34"/>
    </location>
</feature>
<gene>
    <name evidence="7" type="ORF">CXF42_09880</name>
</gene>
<evidence type="ECO:0000313" key="7">
    <source>
        <dbReference type="EMBL" id="RRQ02324.1"/>
    </source>
</evidence>
<organism evidence="7 8">
    <name type="scientific">Corynebacterium bovis</name>
    <dbReference type="NCBI Taxonomy" id="36808"/>
    <lineage>
        <taxon>Bacteria</taxon>
        <taxon>Bacillati</taxon>
        <taxon>Actinomycetota</taxon>
        <taxon>Actinomycetes</taxon>
        <taxon>Mycobacteriales</taxon>
        <taxon>Corynebacteriaceae</taxon>
        <taxon>Corynebacterium</taxon>
    </lineage>
</organism>
<sequence length="414" mass="45947">MTATPANTTATGAEPGTTTATATGTGTATATTTPSGRPLPYSHTPGLAEARNLADHPTFRPIPEFEGVHEIWPRGDRLKAVREGARRYRERFLTQGRVLGVKSFDIAAAPYPSRFAFQGYSLNINPLISIINRMLVIQYEDFNGVPRTLVWEPTVADGSKKSPFYNKLAKFGEKFGGERLLAKYYNDPEDILPSLGMDNSDVDYVSFDHLHVQDSRMIMGSTDDPEPGEAPFEPLFPRARMIVHEAELGTFESLHPMQTAWYVEEGMNGVDRGVLSTFSGDVEIGVGISLLWTPGHTDGNHSLCINTPDGIWISSENGMAADSWQPELSRIPGLSAQAKFYEREVVLNGNTLEDSLDQYDSMIKEKEMASNARKDARWKQILPSSECAPWKRQWPLIPGITHGGIDYGELRRRR</sequence>
<proteinExistence type="inferred from homology"/>
<keyword evidence="4" id="KW-0378">Hydrolase</keyword>
<comment type="caution">
    <text evidence="7">The sequence shown here is derived from an EMBL/GenBank/DDBJ whole genome shotgun (WGS) entry which is preliminary data.</text>
</comment>
<keyword evidence="3" id="KW-0479">Metal-binding</keyword>
<evidence type="ECO:0000256" key="3">
    <source>
        <dbReference type="ARBA" id="ARBA00022723"/>
    </source>
</evidence>
<keyword evidence="5" id="KW-0862">Zinc</keyword>
<comment type="cofactor">
    <cofactor evidence="1">
        <name>Zn(2+)</name>
        <dbReference type="ChEBI" id="CHEBI:29105"/>
    </cofactor>
</comment>
<evidence type="ECO:0000256" key="2">
    <source>
        <dbReference type="ARBA" id="ARBA00007749"/>
    </source>
</evidence>
<dbReference type="GO" id="GO:0046872">
    <property type="term" value="F:metal ion binding"/>
    <property type="evidence" value="ECO:0007669"/>
    <property type="project" value="UniProtKB-KW"/>
</dbReference>
<dbReference type="InterPro" id="IPR051013">
    <property type="entry name" value="MBL_superfamily_lactonases"/>
</dbReference>
<keyword evidence="8" id="KW-1185">Reference proteome</keyword>
<evidence type="ECO:0000256" key="6">
    <source>
        <dbReference type="SAM" id="MobiDB-lite"/>
    </source>
</evidence>
<evidence type="ECO:0008006" key="9">
    <source>
        <dbReference type="Google" id="ProtNLM"/>
    </source>
</evidence>
<dbReference type="Proteomes" id="UP000278422">
    <property type="component" value="Unassembled WGS sequence"/>
</dbReference>
<evidence type="ECO:0000256" key="4">
    <source>
        <dbReference type="ARBA" id="ARBA00022801"/>
    </source>
</evidence>
<evidence type="ECO:0000256" key="5">
    <source>
        <dbReference type="ARBA" id="ARBA00022833"/>
    </source>
</evidence>
<dbReference type="GO" id="GO:0016787">
    <property type="term" value="F:hydrolase activity"/>
    <property type="evidence" value="ECO:0007669"/>
    <property type="project" value="UniProtKB-KW"/>
</dbReference>
<feature type="region of interest" description="Disordered" evidence="6">
    <location>
        <begin position="1"/>
        <end position="46"/>
    </location>
</feature>
<dbReference type="EMBL" id="PQNQ01000039">
    <property type="protein sequence ID" value="RRQ02324.1"/>
    <property type="molecule type" value="Genomic_DNA"/>
</dbReference>
<accession>A0A426Q2K4</accession>
<dbReference type="Gene3D" id="3.60.15.10">
    <property type="entry name" value="Ribonuclease Z/Hydroxyacylglutathione hydrolase-like"/>
    <property type="match status" value="1"/>
</dbReference>
<evidence type="ECO:0000256" key="1">
    <source>
        <dbReference type="ARBA" id="ARBA00001947"/>
    </source>
</evidence>
<dbReference type="PANTHER" id="PTHR42978">
    <property type="entry name" value="QUORUM-QUENCHING LACTONASE YTNP-RELATED-RELATED"/>
    <property type="match status" value="1"/>
</dbReference>
<comment type="similarity">
    <text evidence="2">Belongs to the metallo-beta-lactamase superfamily.</text>
</comment>
<reference evidence="7 8" key="1">
    <citation type="submission" date="2018-01" db="EMBL/GenBank/DDBJ databases">
        <title>Twenty Corynebacterium bovis Genomes.</title>
        <authorList>
            <person name="Gulvik C.A."/>
        </authorList>
    </citation>
    <scope>NUCLEOTIDE SEQUENCE [LARGE SCALE GENOMIC DNA]</scope>
    <source>
        <strain evidence="7 8">16-2004</strain>
    </source>
</reference>
<dbReference type="RefSeq" id="WP_125175208.1">
    <property type="nucleotide sequence ID" value="NZ_JBHYBN010000228.1"/>
</dbReference>
<name>A0A426Q2K4_9CORY</name>
<dbReference type="SUPFAM" id="SSF56281">
    <property type="entry name" value="Metallo-hydrolase/oxidoreductase"/>
    <property type="match status" value="1"/>
</dbReference>
<dbReference type="AlphaFoldDB" id="A0A426Q2K4"/>
<dbReference type="PANTHER" id="PTHR42978:SF7">
    <property type="entry name" value="METALLO-HYDROLASE RV2300C-RELATED"/>
    <property type="match status" value="1"/>
</dbReference>
<evidence type="ECO:0000313" key="8">
    <source>
        <dbReference type="Proteomes" id="UP000278422"/>
    </source>
</evidence>
<protein>
    <recommendedName>
        <fullName evidence="9">Metallo-beta-lactamase domain-containing protein</fullName>
    </recommendedName>
</protein>
<dbReference type="InterPro" id="IPR036866">
    <property type="entry name" value="RibonucZ/Hydroxyglut_hydro"/>
</dbReference>